<dbReference type="Gene3D" id="1.10.10.60">
    <property type="entry name" value="Homeodomain-like"/>
    <property type="match status" value="1"/>
</dbReference>
<dbReference type="GO" id="GO:0005634">
    <property type="term" value="C:nucleus"/>
    <property type="evidence" value="ECO:0007669"/>
    <property type="project" value="UniProtKB-SubCell"/>
</dbReference>
<dbReference type="SMART" id="SM00674">
    <property type="entry name" value="CENPB"/>
    <property type="match status" value="1"/>
</dbReference>
<dbReference type="EMBL" id="GFAC01005893">
    <property type="protein sequence ID" value="JAT93295.1"/>
    <property type="molecule type" value="mRNA"/>
</dbReference>
<evidence type="ECO:0000256" key="2">
    <source>
        <dbReference type="ARBA" id="ARBA00023125"/>
    </source>
</evidence>
<dbReference type="InterPro" id="IPR006600">
    <property type="entry name" value="HTH_CenpB_DNA-bd_dom"/>
</dbReference>
<comment type="subcellular location">
    <subcellularLocation>
        <location evidence="1">Nucleus</location>
    </subcellularLocation>
</comment>
<accession>A0A1E1X1Z9</accession>
<name>A0A1E1X1Z9_9ACAR</name>
<evidence type="ECO:0000313" key="5">
    <source>
        <dbReference type="EMBL" id="JAT93295.1"/>
    </source>
</evidence>
<keyword evidence="2" id="KW-0238">DNA-binding</keyword>
<dbReference type="PANTHER" id="PTHR19303:SF74">
    <property type="entry name" value="POGO TRANSPOSABLE ELEMENT WITH KRAB DOMAIN"/>
    <property type="match status" value="1"/>
</dbReference>
<sequence>MACSRAQYTAGFKRNAILLAEKVGNSAAARSLDINESTIRGWRKHRQELFNCNSQRKGFRGPKKGRFPDLEHRLADFVCEQRSRLLGVSIEMLQCKARELARDAGLAPNEFKASRSWIQKFMRRAGFSLRRTTSICQKLPEDFESKLLAFQRYVIDLRRSTNMPLGHNGNADQTPVYLDMPMVRTVHKSGEHEVRIRSTGNKKNRITVMLACLAEGHKLPPFIIFRRKTIPKEKFPNNVVVRCHEKGWMDSGLVIDWISSVWDRRPGALLHPESILVLDSFRGHLTPGVKEKLQRDRTHLVVIPGGMTSILQPLDVCLNKPFKDRLRQLYWDWIECGSTSTPAGRLKRPSASTVAQWVSAAWYGLPNETVRRAFKKCSISNALDGSEDDLLWETTSLKEESSSDDDSDGDISGEDEDRA</sequence>
<dbReference type="InterPro" id="IPR009057">
    <property type="entry name" value="Homeodomain-like_sf"/>
</dbReference>
<dbReference type="PROSITE" id="PS51253">
    <property type="entry name" value="HTH_CENPB"/>
    <property type="match status" value="1"/>
</dbReference>
<proteinExistence type="evidence at transcript level"/>
<feature type="region of interest" description="Disordered" evidence="3">
    <location>
        <begin position="394"/>
        <end position="419"/>
    </location>
</feature>
<evidence type="ECO:0000259" key="4">
    <source>
        <dbReference type="PROSITE" id="PS51253"/>
    </source>
</evidence>
<reference evidence="5" key="1">
    <citation type="journal article" date="2017" name="Front. Cell. Infect. Microbiol.">
        <title>The Distinct Transcriptional Response of the Midgut of Amblyomma sculptum and Amblyomma aureolatum Ticks to Rickettsia rickettsii Correlates to Their Differences in Susceptibility to Infection.</title>
        <authorList>
            <person name="Martins L.A."/>
            <person name="Galletti M.F.B.M."/>
            <person name="Ribeiro J.M."/>
            <person name="Fujita A."/>
            <person name="Costa F.B."/>
            <person name="Labruna M.B."/>
            <person name="Daffre S."/>
            <person name="Fogaca A.C."/>
        </authorList>
    </citation>
    <scope>NUCLEOTIDE SEQUENCE</scope>
</reference>
<feature type="compositionally biased region" description="Acidic residues" evidence="3">
    <location>
        <begin position="402"/>
        <end position="419"/>
    </location>
</feature>
<feature type="domain" description="HTH CENPB-type" evidence="4">
    <location>
        <begin position="58"/>
        <end position="131"/>
    </location>
</feature>
<dbReference type="InterPro" id="IPR004875">
    <property type="entry name" value="DDE_SF_endonuclease_dom"/>
</dbReference>
<evidence type="ECO:0000256" key="3">
    <source>
        <dbReference type="SAM" id="MobiDB-lite"/>
    </source>
</evidence>
<evidence type="ECO:0000256" key="1">
    <source>
        <dbReference type="ARBA" id="ARBA00004123"/>
    </source>
</evidence>
<dbReference type="Pfam" id="PF03184">
    <property type="entry name" value="DDE_1"/>
    <property type="match status" value="1"/>
</dbReference>
<dbReference type="PANTHER" id="PTHR19303">
    <property type="entry name" value="TRANSPOSON"/>
    <property type="match status" value="1"/>
</dbReference>
<dbReference type="InterPro" id="IPR050863">
    <property type="entry name" value="CenT-Element_Derived"/>
</dbReference>
<protein>
    <recommendedName>
        <fullName evidence="4">HTH CENPB-type domain-containing protein</fullName>
    </recommendedName>
</protein>
<dbReference type="Pfam" id="PF03221">
    <property type="entry name" value="HTH_Tnp_Tc5"/>
    <property type="match status" value="1"/>
</dbReference>
<dbReference type="GO" id="GO:0003677">
    <property type="term" value="F:DNA binding"/>
    <property type="evidence" value="ECO:0007669"/>
    <property type="project" value="UniProtKB-KW"/>
</dbReference>
<dbReference type="SUPFAM" id="SSF46689">
    <property type="entry name" value="Homeodomain-like"/>
    <property type="match status" value="1"/>
</dbReference>
<dbReference type="AlphaFoldDB" id="A0A1E1X1Z9"/>
<organism evidence="5">
    <name type="scientific">Amblyomma aureolatum</name>
    <dbReference type="NCBI Taxonomy" id="187763"/>
    <lineage>
        <taxon>Eukaryota</taxon>
        <taxon>Metazoa</taxon>
        <taxon>Ecdysozoa</taxon>
        <taxon>Arthropoda</taxon>
        <taxon>Chelicerata</taxon>
        <taxon>Arachnida</taxon>
        <taxon>Acari</taxon>
        <taxon>Parasitiformes</taxon>
        <taxon>Ixodida</taxon>
        <taxon>Ixodoidea</taxon>
        <taxon>Ixodidae</taxon>
        <taxon>Amblyomminae</taxon>
        <taxon>Amblyomma</taxon>
    </lineage>
</organism>